<dbReference type="CDD" id="cd01080">
    <property type="entry name" value="NAD_bind_m-THF_DH_Cyclohyd"/>
    <property type="match status" value="1"/>
</dbReference>
<dbReference type="InterPro" id="IPR020631">
    <property type="entry name" value="THF_DH/CycHdrlase_NAD-bd_dom"/>
</dbReference>
<comment type="similarity">
    <text evidence="7">Belongs to the tetrahydrofolate dehydrogenase/cyclohydrolase family.</text>
</comment>
<keyword evidence="6 7" id="KW-0511">Multifunctional enzyme</keyword>
<evidence type="ECO:0000313" key="11">
    <source>
        <dbReference type="Proteomes" id="UP000605784"/>
    </source>
</evidence>
<feature type="binding site" evidence="7">
    <location>
        <position position="236"/>
    </location>
    <ligand>
        <name>NADP(+)</name>
        <dbReference type="ChEBI" id="CHEBI:58349"/>
    </ligand>
</feature>
<comment type="caution">
    <text evidence="10">The sequence shown here is derived from an EMBL/GenBank/DDBJ whole genome shotgun (WGS) entry which is preliminary data.</text>
</comment>
<dbReference type="GO" id="GO:0000105">
    <property type="term" value="P:L-histidine biosynthetic process"/>
    <property type="evidence" value="ECO:0007669"/>
    <property type="project" value="UniProtKB-KW"/>
</dbReference>
<dbReference type="InterPro" id="IPR036291">
    <property type="entry name" value="NAD(P)-bd_dom_sf"/>
</dbReference>
<dbReference type="InterPro" id="IPR046346">
    <property type="entry name" value="Aminoacid_DH-like_N_sf"/>
</dbReference>
<evidence type="ECO:0000256" key="6">
    <source>
        <dbReference type="ARBA" id="ARBA00023268"/>
    </source>
</evidence>
<comment type="subunit">
    <text evidence="7">Homodimer.</text>
</comment>
<evidence type="ECO:0000259" key="8">
    <source>
        <dbReference type="Pfam" id="PF00763"/>
    </source>
</evidence>
<dbReference type="InterPro" id="IPR020630">
    <property type="entry name" value="THF_DH/CycHdrlase_cat_dom"/>
</dbReference>
<dbReference type="Proteomes" id="UP000605784">
    <property type="component" value="Unassembled WGS sequence"/>
</dbReference>
<comment type="caution">
    <text evidence="7">Lacks conserved residue(s) required for the propagation of feature annotation.</text>
</comment>
<dbReference type="PRINTS" id="PR00085">
    <property type="entry name" value="THFDHDRGNASE"/>
</dbReference>
<dbReference type="GO" id="GO:0004488">
    <property type="term" value="F:methylenetetrahydrofolate dehydrogenase (NADP+) activity"/>
    <property type="evidence" value="ECO:0007669"/>
    <property type="project" value="UniProtKB-UniRule"/>
</dbReference>
<evidence type="ECO:0000256" key="7">
    <source>
        <dbReference type="HAMAP-Rule" id="MF_01576"/>
    </source>
</evidence>
<dbReference type="Gene3D" id="3.40.50.10860">
    <property type="entry name" value="Leucine Dehydrogenase, chain A, domain 1"/>
    <property type="match status" value="1"/>
</dbReference>
<keyword evidence="4 7" id="KW-0521">NADP</keyword>
<dbReference type="UniPathway" id="UPA00193"/>
<accession>A0A830GK95</accession>
<sequence length="300" mass="31367">MRETTLLRGRPLADDVLDDVQTDLGTLRAHGVRPTLGTVLMSDDDAAVSFMDRKHERCDAVGVRTKRADLSPDDSAAALYDAVERLATDDEVNALFVQVPLPDHVDAGAVRARVPPAKDIDCFAPATLGRLVAGDPLVVPPTPAAVLKLLSAYDVETAGRDVVVVGRTTAICKPLANLLLARGPDGDATVTVCHTATRDLAAKTRTADILVTAAGTPRLVDASMVSPGVSVVDVSVNRVPADTERGYELVGDVDYERVESVAGAITPVPGGVGPLTLAFVLRNVVDVTARQTGVDVVDGP</sequence>
<dbReference type="Pfam" id="PF02882">
    <property type="entry name" value="THF_DHG_CYH_C"/>
    <property type="match status" value="1"/>
</dbReference>
<dbReference type="InterPro" id="IPR000672">
    <property type="entry name" value="THF_DH/CycHdrlase"/>
</dbReference>
<dbReference type="SUPFAM" id="SSF53223">
    <property type="entry name" value="Aminoacid dehydrogenase-like, N-terminal domain"/>
    <property type="match status" value="1"/>
</dbReference>
<keyword evidence="5 7" id="KW-0560">Oxidoreductase</keyword>
<comment type="pathway">
    <text evidence="1 7">One-carbon metabolism; tetrahydrofolate interconversion.</text>
</comment>
<dbReference type="PANTHER" id="PTHR48099:SF5">
    <property type="entry name" value="C-1-TETRAHYDROFOLATE SYNTHASE, CYTOPLASMIC"/>
    <property type="match status" value="1"/>
</dbReference>
<dbReference type="EC" id="1.5.1.5" evidence="7"/>
<keyword evidence="7" id="KW-0486">Methionine biosynthesis</keyword>
<keyword evidence="7" id="KW-0368">Histidine biosynthesis</keyword>
<feature type="domain" description="Tetrahydrofolate dehydrogenase/cyclohydrolase NAD(P)-binding" evidence="9">
    <location>
        <begin position="140"/>
        <end position="291"/>
    </location>
</feature>
<dbReference type="EMBL" id="BMOU01000003">
    <property type="protein sequence ID" value="GGN94506.1"/>
    <property type="molecule type" value="Genomic_DNA"/>
</dbReference>
<dbReference type="HAMAP" id="MF_01576">
    <property type="entry name" value="THF_DHG_CYH"/>
    <property type="match status" value="1"/>
</dbReference>
<evidence type="ECO:0000313" key="10">
    <source>
        <dbReference type="EMBL" id="GGN94506.1"/>
    </source>
</evidence>
<dbReference type="GO" id="GO:0004477">
    <property type="term" value="F:methenyltetrahydrofolate cyclohydrolase activity"/>
    <property type="evidence" value="ECO:0007669"/>
    <property type="project" value="UniProtKB-UniRule"/>
</dbReference>
<gene>
    <name evidence="7" type="primary">folD</name>
    <name evidence="10" type="ORF">GCM10009030_20870</name>
</gene>
<keyword evidence="7" id="KW-0028">Amino-acid biosynthesis</keyword>
<dbReference type="FunFam" id="3.40.50.720:FF:000189">
    <property type="entry name" value="Bifunctional protein FolD"/>
    <property type="match status" value="1"/>
</dbReference>
<keyword evidence="3 7" id="KW-0378">Hydrolase</keyword>
<comment type="function">
    <text evidence="7">Catalyzes the oxidation of 5,10-methylenetetrahydrofolate to 5,10-methenyltetrahydrofolate and then the hydrolysis of 5,10-methenyltetrahydrofolate to 10-formyltetrahydrofolate.</text>
</comment>
<dbReference type="Pfam" id="PF00763">
    <property type="entry name" value="THF_DHG_CYH"/>
    <property type="match status" value="1"/>
</dbReference>
<dbReference type="GO" id="GO:0006164">
    <property type="term" value="P:purine nucleotide biosynthetic process"/>
    <property type="evidence" value="ECO:0007669"/>
    <property type="project" value="UniProtKB-KW"/>
</dbReference>
<evidence type="ECO:0000256" key="2">
    <source>
        <dbReference type="ARBA" id="ARBA00022563"/>
    </source>
</evidence>
<keyword evidence="2 7" id="KW-0554">One-carbon metabolism</keyword>
<evidence type="ECO:0000256" key="5">
    <source>
        <dbReference type="ARBA" id="ARBA00023002"/>
    </source>
</evidence>
<comment type="catalytic activity">
    <reaction evidence="7">
        <text>(6R)-5,10-methenyltetrahydrofolate + H2O = (6R)-10-formyltetrahydrofolate + H(+)</text>
        <dbReference type="Rhea" id="RHEA:23700"/>
        <dbReference type="ChEBI" id="CHEBI:15377"/>
        <dbReference type="ChEBI" id="CHEBI:15378"/>
        <dbReference type="ChEBI" id="CHEBI:57455"/>
        <dbReference type="ChEBI" id="CHEBI:195366"/>
        <dbReference type="EC" id="3.5.4.9"/>
    </reaction>
</comment>
<protein>
    <recommendedName>
        <fullName evidence="7">Bifunctional protein FolD</fullName>
    </recommendedName>
    <domain>
        <recommendedName>
            <fullName evidence="7">Methylenetetrahydrofolate dehydrogenase</fullName>
            <ecNumber evidence="7">1.5.1.5</ecNumber>
        </recommendedName>
    </domain>
    <domain>
        <recommendedName>
            <fullName evidence="7">Methenyltetrahydrofolate cyclohydrolase</fullName>
            <ecNumber evidence="7">3.5.4.9</ecNumber>
        </recommendedName>
    </domain>
</protein>
<reference evidence="10" key="1">
    <citation type="journal article" date="2014" name="Int. J. Syst. Evol. Microbiol.">
        <title>Complete genome sequence of Corynebacterium casei LMG S-19264T (=DSM 44701T), isolated from a smear-ripened cheese.</title>
        <authorList>
            <consortium name="US DOE Joint Genome Institute (JGI-PGF)"/>
            <person name="Walter F."/>
            <person name="Albersmeier A."/>
            <person name="Kalinowski J."/>
            <person name="Ruckert C."/>
        </authorList>
    </citation>
    <scope>NUCLEOTIDE SEQUENCE</scope>
    <source>
        <strain evidence="10">JCM 17820</strain>
    </source>
</reference>
<keyword evidence="7" id="KW-0658">Purine biosynthesis</keyword>
<proteinExistence type="inferred from homology"/>
<evidence type="ECO:0000259" key="9">
    <source>
        <dbReference type="Pfam" id="PF02882"/>
    </source>
</evidence>
<dbReference type="GO" id="GO:0005829">
    <property type="term" value="C:cytosol"/>
    <property type="evidence" value="ECO:0007669"/>
    <property type="project" value="TreeGrafter"/>
</dbReference>
<dbReference type="SUPFAM" id="SSF51735">
    <property type="entry name" value="NAD(P)-binding Rossmann-fold domains"/>
    <property type="match status" value="1"/>
</dbReference>
<dbReference type="GO" id="GO:0035999">
    <property type="term" value="P:tetrahydrofolate interconversion"/>
    <property type="evidence" value="ECO:0007669"/>
    <property type="project" value="UniProtKB-UniRule"/>
</dbReference>
<dbReference type="Gene3D" id="3.40.50.720">
    <property type="entry name" value="NAD(P)-binding Rossmann-like Domain"/>
    <property type="match status" value="1"/>
</dbReference>
<dbReference type="GO" id="GO:0009086">
    <property type="term" value="P:methionine biosynthetic process"/>
    <property type="evidence" value="ECO:0007669"/>
    <property type="project" value="UniProtKB-KW"/>
</dbReference>
<evidence type="ECO:0000256" key="3">
    <source>
        <dbReference type="ARBA" id="ARBA00022801"/>
    </source>
</evidence>
<feature type="domain" description="Tetrahydrofolate dehydrogenase/cyclohydrolase catalytic" evidence="8">
    <location>
        <begin position="7"/>
        <end position="121"/>
    </location>
</feature>
<comment type="catalytic activity">
    <reaction evidence="7">
        <text>(6R)-5,10-methylene-5,6,7,8-tetrahydrofolate + NADP(+) = (6R)-5,10-methenyltetrahydrofolate + NADPH</text>
        <dbReference type="Rhea" id="RHEA:22812"/>
        <dbReference type="ChEBI" id="CHEBI:15636"/>
        <dbReference type="ChEBI" id="CHEBI:57455"/>
        <dbReference type="ChEBI" id="CHEBI:57783"/>
        <dbReference type="ChEBI" id="CHEBI:58349"/>
        <dbReference type="EC" id="1.5.1.5"/>
    </reaction>
</comment>
<dbReference type="PANTHER" id="PTHR48099">
    <property type="entry name" value="C-1-TETRAHYDROFOLATE SYNTHASE, CYTOPLASMIC-RELATED"/>
    <property type="match status" value="1"/>
</dbReference>
<name>A0A830GK95_9EURY</name>
<evidence type="ECO:0000256" key="1">
    <source>
        <dbReference type="ARBA" id="ARBA00004777"/>
    </source>
</evidence>
<evidence type="ECO:0000256" key="4">
    <source>
        <dbReference type="ARBA" id="ARBA00022857"/>
    </source>
</evidence>
<dbReference type="AlphaFoldDB" id="A0A830GK95"/>
<organism evidence="10 11">
    <name type="scientific">Haloarcula pellucida</name>
    <dbReference type="NCBI Taxonomy" id="1427151"/>
    <lineage>
        <taxon>Archaea</taxon>
        <taxon>Methanobacteriati</taxon>
        <taxon>Methanobacteriota</taxon>
        <taxon>Stenosarchaea group</taxon>
        <taxon>Halobacteria</taxon>
        <taxon>Halobacteriales</taxon>
        <taxon>Haloarculaceae</taxon>
        <taxon>Haloarcula</taxon>
    </lineage>
</organism>
<dbReference type="EC" id="3.5.4.9" evidence="7"/>
<keyword evidence="11" id="KW-1185">Reference proteome</keyword>
<reference evidence="10" key="2">
    <citation type="submission" date="2020-09" db="EMBL/GenBank/DDBJ databases">
        <authorList>
            <person name="Sun Q."/>
            <person name="Ohkuma M."/>
        </authorList>
    </citation>
    <scope>NUCLEOTIDE SEQUENCE</scope>
    <source>
        <strain evidence="10">JCM 17820</strain>
    </source>
</reference>